<keyword evidence="7" id="KW-1133">Transmembrane helix</keyword>
<dbReference type="GO" id="GO:0005524">
    <property type="term" value="F:ATP binding"/>
    <property type="evidence" value="ECO:0007669"/>
    <property type="project" value="UniProtKB-KW"/>
</dbReference>
<dbReference type="InterPro" id="IPR050647">
    <property type="entry name" value="Plant_LRR-RLKs"/>
</dbReference>
<dbReference type="Proteomes" id="UP001341281">
    <property type="component" value="Chromosome 01"/>
</dbReference>
<evidence type="ECO:0000256" key="10">
    <source>
        <dbReference type="ARBA" id="ARBA00023180"/>
    </source>
</evidence>
<evidence type="ECO:0000313" key="12">
    <source>
        <dbReference type="Proteomes" id="UP001341281"/>
    </source>
</evidence>
<evidence type="ECO:0000256" key="1">
    <source>
        <dbReference type="ARBA" id="ARBA00004167"/>
    </source>
</evidence>
<dbReference type="AlphaFoldDB" id="A0AAQ3SHM1"/>
<dbReference type="FunFam" id="3.80.10.10:FF:000095">
    <property type="entry name" value="LRR receptor-like serine/threonine-protein kinase GSO1"/>
    <property type="match status" value="1"/>
</dbReference>
<evidence type="ECO:0000256" key="4">
    <source>
        <dbReference type="ARBA" id="ARBA00022737"/>
    </source>
</evidence>
<keyword evidence="9" id="KW-0675">Receptor</keyword>
<evidence type="ECO:0000313" key="11">
    <source>
        <dbReference type="EMBL" id="WVZ49380.1"/>
    </source>
</evidence>
<keyword evidence="4" id="KW-0677">Repeat</keyword>
<dbReference type="PANTHER" id="PTHR48056:SF81">
    <property type="entry name" value="RECEPTOR PROTEIN-TYROSINE KINASE CEPR1"/>
    <property type="match status" value="1"/>
</dbReference>
<keyword evidence="2" id="KW-0433">Leucine-rich repeat</keyword>
<protein>
    <submittedName>
        <fullName evidence="11">Uncharacterized protein</fullName>
    </submittedName>
</protein>
<evidence type="ECO:0000256" key="3">
    <source>
        <dbReference type="ARBA" id="ARBA00022692"/>
    </source>
</evidence>
<keyword evidence="5" id="KW-0547">Nucleotide-binding</keyword>
<keyword evidence="8" id="KW-0472">Membrane</keyword>
<dbReference type="SMART" id="SM00369">
    <property type="entry name" value="LRR_TYP"/>
    <property type="match status" value="5"/>
</dbReference>
<proteinExistence type="predicted"/>
<evidence type="ECO:0000256" key="8">
    <source>
        <dbReference type="ARBA" id="ARBA00023136"/>
    </source>
</evidence>
<dbReference type="Pfam" id="PF13855">
    <property type="entry name" value="LRR_8"/>
    <property type="match status" value="1"/>
</dbReference>
<evidence type="ECO:0000256" key="2">
    <source>
        <dbReference type="ARBA" id="ARBA00022614"/>
    </source>
</evidence>
<dbReference type="InterPro" id="IPR032675">
    <property type="entry name" value="LRR_dom_sf"/>
</dbReference>
<evidence type="ECO:0000256" key="7">
    <source>
        <dbReference type="ARBA" id="ARBA00022989"/>
    </source>
</evidence>
<keyword evidence="12" id="KW-1185">Reference proteome</keyword>
<organism evidence="11 12">
    <name type="scientific">Paspalum notatum var. saurae</name>
    <dbReference type="NCBI Taxonomy" id="547442"/>
    <lineage>
        <taxon>Eukaryota</taxon>
        <taxon>Viridiplantae</taxon>
        <taxon>Streptophyta</taxon>
        <taxon>Embryophyta</taxon>
        <taxon>Tracheophyta</taxon>
        <taxon>Spermatophyta</taxon>
        <taxon>Magnoliopsida</taxon>
        <taxon>Liliopsida</taxon>
        <taxon>Poales</taxon>
        <taxon>Poaceae</taxon>
        <taxon>PACMAD clade</taxon>
        <taxon>Panicoideae</taxon>
        <taxon>Andropogonodae</taxon>
        <taxon>Paspaleae</taxon>
        <taxon>Paspalinae</taxon>
        <taxon>Paspalum</taxon>
    </lineage>
</organism>
<comment type="subcellular location">
    <subcellularLocation>
        <location evidence="1">Membrane</location>
        <topology evidence="1">Single-pass membrane protein</topology>
    </subcellularLocation>
</comment>
<dbReference type="InterPro" id="IPR003591">
    <property type="entry name" value="Leu-rich_rpt_typical-subtyp"/>
</dbReference>
<dbReference type="PANTHER" id="PTHR48056">
    <property type="entry name" value="LRR RECEPTOR-LIKE SERINE/THREONINE-PROTEIN KINASE-RELATED"/>
    <property type="match status" value="1"/>
</dbReference>
<evidence type="ECO:0000256" key="9">
    <source>
        <dbReference type="ARBA" id="ARBA00023170"/>
    </source>
</evidence>
<evidence type="ECO:0000256" key="5">
    <source>
        <dbReference type="ARBA" id="ARBA00022741"/>
    </source>
</evidence>
<dbReference type="Pfam" id="PF00560">
    <property type="entry name" value="LRR_1"/>
    <property type="match status" value="5"/>
</dbReference>
<sequence>QNGNRYATQICDLGIEWDPSGIYPCHLDRSGGCTYVCRLTQAGRAEAGRSRTNESKTRPRYCLLQPFLRPQQARLQPAITAATPTLLRCWLSKPSSLILSDPCQKLDNQCFLLSMGWSLVQPARQHVTALSLPDVPLQGSLSPHLGNLSFLSLLNLTSTGLSGSIRVELVELEKLRRRRETNSLGFNSLSGEIPVGLLQNMLNLQKFSVARNELSGHIPPYLFNNTASLQYITLVNNSLSGPIPYGIGSLVQYPQPSITCPGYKDYALQVTVSQDLFQTIKAFSLFRNNFGSQIPTGLAACQYLEVLDLSLNYFVDVVPTWLSQLPHLTQLSLGGNNLVGPIPVVLSNLTCPTALALLFNQLTDPIPSFLGNFSELTLLSLGSNQLSGSVPPAVGNIPSLIILSLLSNHLDGDLGFLFSLSKCRKLQLLELSNNVFIGEFPDHIGNLSTDLLLFGTAYNKLTGRFPSTFSNLSNLQSLGLDSNLLTGGSITGMHDLTWPYISDNDLSVPIPTQIGMLRRLQRLCLGGNKLFGSIPDSTGNLTLLEYVILSDNQLSSSIPASLFQLDKLSFSQFLCGFPPS</sequence>
<accession>A0AAQ3SHM1</accession>
<reference evidence="11 12" key="1">
    <citation type="submission" date="2024-02" db="EMBL/GenBank/DDBJ databases">
        <title>High-quality chromosome-scale genome assembly of Pensacola bahiagrass (Paspalum notatum Flugge var. saurae).</title>
        <authorList>
            <person name="Vega J.M."/>
            <person name="Podio M."/>
            <person name="Orjuela J."/>
            <person name="Siena L.A."/>
            <person name="Pessino S.C."/>
            <person name="Combes M.C."/>
            <person name="Mariac C."/>
            <person name="Albertini E."/>
            <person name="Pupilli F."/>
            <person name="Ortiz J.P.A."/>
            <person name="Leblanc O."/>
        </authorList>
    </citation>
    <scope>NUCLEOTIDE SEQUENCE [LARGE SCALE GENOMIC DNA]</scope>
    <source>
        <strain evidence="11">R1</strain>
        <tissue evidence="11">Leaf</tissue>
    </source>
</reference>
<dbReference type="SUPFAM" id="SSF52058">
    <property type="entry name" value="L domain-like"/>
    <property type="match status" value="2"/>
</dbReference>
<keyword evidence="10" id="KW-0325">Glycoprotein</keyword>
<evidence type="ECO:0000256" key="6">
    <source>
        <dbReference type="ARBA" id="ARBA00022840"/>
    </source>
</evidence>
<dbReference type="EMBL" id="CP144745">
    <property type="protein sequence ID" value="WVZ49380.1"/>
    <property type="molecule type" value="Genomic_DNA"/>
</dbReference>
<dbReference type="GO" id="GO:0016020">
    <property type="term" value="C:membrane"/>
    <property type="evidence" value="ECO:0007669"/>
    <property type="project" value="UniProtKB-SubCell"/>
</dbReference>
<keyword evidence="6" id="KW-0067">ATP-binding</keyword>
<gene>
    <name evidence="11" type="ORF">U9M48_000747</name>
</gene>
<dbReference type="InterPro" id="IPR001611">
    <property type="entry name" value="Leu-rich_rpt"/>
</dbReference>
<name>A0AAQ3SHM1_PASNO</name>
<keyword evidence="3" id="KW-0812">Transmembrane</keyword>
<dbReference type="Gene3D" id="3.80.10.10">
    <property type="entry name" value="Ribonuclease Inhibitor"/>
    <property type="match status" value="3"/>
</dbReference>
<feature type="non-terminal residue" evidence="11">
    <location>
        <position position="580"/>
    </location>
</feature>